<proteinExistence type="predicted"/>
<gene>
    <name evidence="1" type="ORF">SAMN05660236_2740</name>
</gene>
<dbReference type="EMBL" id="FUZU01000002">
    <property type="protein sequence ID" value="SKC72228.1"/>
    <property type="molecule type" value="Genomic_DNA"/>
</dbReference>
<organism evidence="1 2">
    <name type="scientific">Ohtaekwangia koreensis</name>
    <dbReference type="NCBI Taxonomy" id="688867"/>
    <lineage>
        <taxon>Bacteria</taxon>
        <taxon>Pseudomonadati</taxon>
        <taxon>Bacteroidota</taxon>
        <taxon>Cytophagia</taxon>
        <taxon>Cytophagales</taxon>
        <taxon>Fulvivirgaceae</taxon>
        <taxon>Ohtaekwangia</taxon>
    </lineage>
</organism>
<protein>
    <submittedName>
        <fullName evidence="1">Uncharacterized protein</fullName>
    </submittedName>
</protein>
<sequence length="47" mass="5287">MIEVIACAKVLGDYKFTDEELGKHLITIKSCAISLKNKYGVVVRFQN</sequence>
<evidence type="ECO:0000313" key="2">
    <source>
        <dbReference type="Proteomes" id="UP000190961"/>
    </source>
</evidence>
<keyword evidence="2" id="KW-1185">Reference proteome</keyword>
<dbReference type="Proteomes" id="UP000190961">
    <property type="component" value="Unassembled WGS sequence"/>
</dbReference>
<reference evidence="1 2" key="1">
    <citation type="submission" date="2017-02" db="EMBL/GenBank/DDBJ databases">
        <authorList>
            <person name="Peterson S.W."/>
        </authorList>
    </citation>
    <scope>NUCLEOTIDE SEQUENCE [LARGE SCALE GENOMIC DNA]</scope>
    <source>
        <strain evidence="1 2">DSM 25262</strain>
    </source>
</reference>
<name>A0A1T5L9X9_9BACT</name>
<accession>A0A1T5L9X9</accession>
<evidence type="ECO:0000313" key="1">
    <source>
        <dbReference type="EMBL" id="SKC72228.1"/>
    </source>
</evidence>
<dbReference type="AlphaFoldDB" id="A0A1T5L9X9"/>